<comment type="similarity">
    <text evidence="1">Belongs to the short-chain dehydrogenases/reductases (SDR) family.</text>
</comment>
<dbReference type="EMBL" id="CP089983">
    <property type="protein sequence ID" value="WXB08387.1"/>
    <property type="molecule type" value="Genomic_DNA"/>
</dbReference>
<dbReference type="SUPFAM" id="SSF51735">
    <property type="entry name" value="NAD(P)-binding Rossmann-fold domains"/>
    <property type="match status" value="1"/>
</dbReference>
<dbReference type="PRINTS" id="PR00081">
    <property type="entry name" value="GDHRDH"/>
</dbReference>
<dbReference type="InterPro" id="IPR002347">
    <property type="entry name" value="SDR_fam"/>
</dbReference>
<evidence type="ECO:0000313" key="2">
    <source>
        <dbReference type="EMBL" id="WXB08387.1"/>
    </source>
</evidence>
<dbReference type="Gene3D" id="3.40.50.720">
    <property type="entry name" value="NAD(P)-binding Rossmann-like Domain"/>
    <property type="match status" value="1"/>
</dbReference>
<reference evidence="2" key="1">
    <citation type="submission" date="2021-12" db="EMBL/GenBank/DDBJ databases">
        <title>Discovery of the Pendulisporaceae a myxobacterial family with distinct sporulation behavior and unique specialized metabolism.</title>
        <authorList>
            <person name="Garcia R."/>
            <person name="Popoff A."/>
            <person name="Bader C.D."/>
            <person name="Loehr J."/>
            <person name="Walesch S."/>
            <person name="Walt C."/>
            <person name="Boldt J."/>
            <person name="Bunk B."/>
            <person name="Haeckl F.J.F.P.J."/>
            <person name="Gunesch A.P."/>
            <person name="Birkelbach J."/>
            <person name="Nuebel U."/>
            <person name="Pietschmann T."/>
            <person name="Bach T."/>
            <person name="Mueller R."/>
        </authorList>
    </citation>
    <scope>NUCLEOTIDE SEQUENCE</scope>
    <source>
        <strain evidence="2">MSr11367</strain>
    </source>
</reference>
<accession>A0ABZ2LCA6</accession>
<dbReference type="Pfam" id="PF13561">
    <property type="entry name" value="adh_short_C2"/>
    <property type="match status" value="1"/>
</dbReference>
<name>A0ABZ2LCA6_9BACT</name>
<evidence type="ECO:0000256" key="1">
    <source>
        <dbReference type="ARBA" id="ARBA00006484"/>
    </source>
</evidence>
<evidence type="ECO:0000313" key="3">
    <source>
        <dbReference type="Proteomes" id="UP001374803"/>
    </source>
</evidence>
<dbReference type="InterPro" id="IPR036291">
    <property type="entry name" value="NAD(P)-bd_dom_sf"/>
</dbReference>
<proteinExistence type="inferred from homology"/>
<sequence length="268" mass="28333">MKRVADMLRLDGRVALITGGAGHIGLACAEALAEAGARIALSDLNEERTAERAAELGRVFGVEAAGFAVDLSRSEETATLIDRVVQRFGRLDVLVNNAAFVGTSTIAGFAAPFQEQSVEAWDAAMRVNLTAPFQLAQRAQAALSAHGHTGAIINVGSIYGVVAPQWSLYEGTKMANPAAYNASKGGILHLTRYLASVMAPRVRVNCVSPGGVARGQDPRFVERYTERALLGRMSVEEDLKGAFAYLASDASAYVTGQHLLVDGGWTAV</sequence>
<dbReference type="PANTHER" id="PTHR42760">
    <property type="entry name" value="SHORT-CHAIN DEHYDROGENASES/REDUCTASES FAMILY MEMBER"/>
    <property type="match status" value="1"/>
</dbReference>
<dbReference type="RefSeq" id="WP_394838062.1">
    <property type="nucleotide sequence ID" value="NZ_CP089929.1"/>
</dbReference>
<dbReference type="PROSITE" id="PS51257">
    <property type="entry name" value="PROKAR_LIPOPROTEIN"/>
    <property type="match status" value="1"/>
</dbReference>
<keyword evidence="3" id="KW-1185">Reference proteome</keyword>
<gene>
    <name evidence="2" type="ORF">LVJ94_14215</name>
</gene>
<organism evidence="2 3">
    <name type="scientific">Pendulispora rubella</name>
    <dbReference type="NCBI Taxonomy" id="2741070"/>
    <lineage>
        <taxon>Bacteria</taxon>
        <taxon>Pseudomonadati</taxon>
        <taxon>Myxococcota</taxon>
        <taxon>Myxococcia</taxon>
        <taxon>Myxococcales</taxon>
        <taxon>Sorangiineae</taxon>
        <taxon>Pendulisporaceae</taxon>
        <taxon>Pendulispora</taxon>
    </lineage>
</organism>
<dbReference type="PRINTS" id="PR00080">
    <property type="entry name" value="SDRFAMILY"/>
</dbReference>
<dbReference type="Proteomes" id="UP001374803">
    <property type="component" value="Chromosome"/>
</dbReference>
<protein>
    <submittedName>
        <fullName evidence="2">SDR family oxidoreductase</fullName>
    </submittedName>
</protein>